<evidence type="ECO:0000256" key="3">
    <source>
        <dbReference type="SAM" id="SignalP"/>
    </source>
</evidence>
<evidence type="ECO:0000313" key="5">
    <source>
        <dbReference type="EMBL" id="NMG04567.1"/>
    </source>
</evidence>
<dbReference type="PANTHER" id="PTHR30483:SF6">
    <property type="entry name" value="PERIPLASMIC BINDING PROTEIN OF ABC TRANSPORTER FOR NATURAL AMINO ACIDS"/>
    <property type="match status" value="1"/>
</dbReference>
<dbReference type="EMBL" id="WTVM01000132">
    <property type="protein sequence ID" value="NMG04567.1"/>
    <property type="molecule type" value="Genomic_DNA"/>
</dbReference>
<keyword evidence="2 3" id="KW-0732">Signal</keyword>
<dbReference type="AlphaFoldDB" id="A0A972JCJ4"/>
<evidence type="ECO:0000256" key="2">
    <source>
        <dbReference type="ARBA" id="ARBA00022729"/>
    </source>
</evidence>
<comment type="caution">
    <text evidence="5">The sequence shown here is derived from an EMBL/GenBank/DDBJ whole genome shotgun (WGS) entry which is preliminary data.</text>
</comment>
<dbReference type="Proteomes" id="UP000599523">
    <property type="component" value="Unassembled WGS sequence"/>
</dbReference>
<dbReference type="Gene3D" id="3.40.50.2300">
    <property type="match status" value="2"/>
</dbReference>
<feature type="domain" description="Leucine-binding protein" evidence="4">
    <location>
        <begin position="23"/>
        <end position="328"/>
    </location>
</feature>
<dbReference type="InterPro" id="IPR028082">
    <property type="entry name" value="Peripla_BP_I"/>
</dbReference>
<evidence type="ECO:0000259" key="4">
    <source>
        <dbReference type="Pfam" id="PF13458"/>
    </source>
</evidence>
<gene>
    <name evidence="5" type="ORF">GPA21_16555</name>
</gene>
<proteinExistence type="inferred from homology"/>
<feature type="chain" id="PRO_5038111651" evidence="3">
    <location>
        <begin position="21"/>
        <end position="394"/>
    </location>
</feature>
<dbReference type="CDD" id="cd06346">
    <property type="entry name" value="PBP1_ABC_ligand_binding-like"/>
    <property type="match status" value="1"/>
</dbReference>
<reference evidence="5" key="1">
    <citation type="submission" date="2019-12" db="EMBL/GenBank/DDBJ databases">
        <title>Comparative genomics gives insights into the taxonomy of the Azoarcus-Aromatoleum group and reveals separate origins of nif in the plant-associated Azoarcus and non-plant-associated Aromatoleum sub-groups.</title>
        <authorList>
            <person name="Lafos M."/>
            <person name="Maluk M."/>
            <person name="Batista M."/>
            <person name="Junghare M."/>
            <person name="Carmona M."/>
            <person name="Faoro H."/>
            <person name="Cruz L.M."/>
            <person name="Battistoni F."/>
            <person name="De Souza E."/>
            <person name="Pedrosa F."/>
            <person name="Chen W.-M."/>
            <person name="Poole P.S."/>
            <person name="Dixon R.A."/>
            <person name="James E.K."/>
        </authorList>
    </citation>
    <scope>NUCLEOTIDE SEQUENCE</scope>
    <source>
        <strain evidence="5">NSC3</strain>
    </source>
</reference>
<dbReference type="Pfam" id="PF13458">
    <property type="entry name" value="Peripla_BP_6"/>
    <property type="match status" value="1"/>
</dbReference>
<comment type="similarity">
    <text evidence="1">Belongs to the leucine-binding protein family.</text>
</comment>
<feature type="signal peptide" evidence="3">
    <location>
        <begin position="1"/>
        <end position="20"/>
    </location>
</feature>
<dbReference type="SUPFAM" id="SSF53822">
    <property type="entry name" value="Periplasmic binding protein-like I"/>
    <property type="match status" value="1"/>
</dbReference>
<name>A0A972JCJ4_9RHOO</name>
<protein>
    <submittedName>
        <fullName evidence="5">ABC transporter substrate-binding protein</fullName>
    </submittedName>
</protein>
<dbReference type="InterPro" id="IPR028081">
    <property type="entry name" value="Leu-bd"/>
</dbReference>
<evidence type="ECO:0000256" key="1">
    <source>
        <dbReference type="ARBA" id="ARBA00010062"/>
    </source>
</evidence>
<accession>A0A972JCJ4</accession>
<dbReference type="InterPro" id="IPR051010">
    <property type="entry name" value="BCAA_transport"/>
</dbReference>
<sequence length="394" mass="40060">MKRLLTASAIATIMAFNANAAETIKIGVAMGFTGPIESLTPGMAASAELAMKEVTESGLLLGGATVQPVRADTTCIDAAAATAAAERLVTSEGIVAMVGAACSGATTAVLQNVAMPRGLLMISPSSTSPALSTIEDNGLFFRTAPSDARQGEVLAELLIERGIKTAALTYTNNDYGRGLANSIQSNFEKLGGRITLSASHEDGKGDYTAEVGALASAGGEVLIVAGYLDRGGRGVISSALDTGAFETFALPDGMIGQSLPDAIGAGLNGSWGLAPGSDSPGGSQFEALATAANITVGPYTWQSYDAAALIMLAMQAAGTTDSAVVKTKIMDIANGTGEEIYPGELAKGLRILAEGGSINYVGASDVRFVEPGEHAGSYALYEVRDGKLEVVGHR</sequence>
<keyword evidence="6" id="KW-1185">Reference proteome</keyword>
<evidence type="ECO:0000313" key="6">
    <source>
        <dbReference type="Proteomes" id="UP000599523"/>
    </source>
</evidence>
<organism evidence="5 6">
    <name type="scientific">Azoarcus taiwanensis</name>
    <dbReference type="NCBI Taxonomy" id="666964"/>
    <lineage>
        <taxon>Bacteria</taxon>
        <taxon>Pseudomonadati</taxon>
        <taxon>Pseudomonadota</taxon>
        <taxon>Betaproteobacteria</taxon>
        <taxon>Rhodocyclales</taxon>
        <taxon>Zoogloeaceae</taxon>
        <taxon>Azoarcus</taxon>
    </lineage>
</organism>
<dbReference type="PANTHER" id="PTHR30483">
    <property type="entry name" value="LEUCINE-SPECIFIC-BINDING PROTEIN"/>
    <property type="match status" value="1"/>
</dbReference>